<dbReference type="PANTHER" id="PTHR47926:SF533">
    <property type="entry name" value="DYW DOMAIN-CONTAINING PROTEIN"/>
    <property type="match status" value="1"/>
</dbReference>
<feature type="repeat" description="PPR" evidence="2">
    <location>
        <begin position="74"/>
        <end position="108"/>
    </location>
</feature>
<dbReference type="InterPro" id="IPR002885">
    <property type="entry name" value="PPR_rpt"/>
</dbReference>
<dbReference type="PANTHER" id="PTHR47926">
    <property type="entry name" value="PENTATRICOPEPTIDE REPEAT-CONTAINING PROTEIN"/>
    <property type="match status" value="1"/>
</dbReference>
<dbReference type="SUPFAM" id="SSF48452">
    <property type="entry name" value="TPR-like"/>
    <property type="match status" value="1"/>
</dbReference>
<feature type="repeat" description="PPR" evidence="2">
    <location>
        <begin position="642"/>
        <end position="676"/>
    </location>
</feature>
<keyword evidence="1" id="KW-0677">Repeat</keyword>
<accession>A0AAP0LBI8</accession>
<gene>
    <name evidence="3" type="ORF">Scep_001826</name>
</gene>
<dbReference type="EMBL" id="JBBNAG010000001">
    <property type="protein sequence ID" value="KAK9166635.1"/>
    <property type="molecule type" value="Genomic_DNA"/>
</dbReference>
<dbReference type="Pfam" id="PF01535">
    <property type="entry name" value="PPR"/>
    <property type="match status" value="1"/>
</dbReference>
<dbReference type="AlphaFoldDB" id="A0AAP0LBI8"/>
<evidence type="ECO:0000256" key="1">
    <source>
        <dbReference type="ARBA" id="ARBA00022737"/>
    </source>
</evidence>
<dbReference type="FunFam" id="1.25.40.10:FF:000073">
    <property type="entry name" value="Pentatricopeptide repeat-containing protein chloroplastic"/>
    <property type="match status" value="1"/>
</dbReference>
<sequence length="870" mass="97763">MEAQTATMVMTPPLLAHLCNEISPSSKLQHAACSPSKVTQVRPLIENRATKGLSRLDEMMHYLQSSSKTGDALDSVFYNSLVSLCVSEKALHQGTQLRSHMESTGHKPSVFQENQFINLYAKCGLMGGARELFDEMRDRNCVSWNVMISGYCFNQQFEEALDLFCLMIENGLLPNQSTYLSALRASVGSGDPRYCEQIHSHVMKTGFYRNVQLGNSLISGYAKLGNLEFAEMVHGSMVERDEITWNCIITAYAQKGCSIQALTLFVKMLSEGSSPDEFTFGSLLGSCEMLVVQMLHVHVIKSGYDANIFVITALVNAYLGNENLEDAYLVFSRMPERNIVAWNAMIAGYMENRRINEGFHLFLRMGKESISPDKYTIASMVKGIAIRRRNEEGKQLHALAVKLGFDQDTLIGNTLIAMYSKCGELCYSIQAFENIEEPDLDSWNSLICAYVQNDKSEQALILFQEMRLSGRDPDEFTYVGVFDACTTLDWFKFGKVIHGSLIKRGMELSAFVGSSVVGMYSKSGVLSDSKRAFEDIKLKDLIAWNSMITAFVQNKHFDKALKLLCRIMQENLMLDNFTFASILSGCVDAMALQLGRQVHGLSLKSRLTADIAVANALITMYANFACVREAEQVFYRLQIDKTIVTWTAMIMCYAQNGCSYQALELFNQMESLNVKPDGTTLLSLLIACNHAGFTKEAEKYFIAMPEKYGITPDLGHYACMVDVLGRAGRLEEAENFIEEMPLEPNAFVWKTLLSASRSCGDLHRGERSMERIMAVEPNDSAAYVLLSNIYATHGRWKDVLKVRKLMKENGLKKEIGKSWIEVHNVIHEFGANDRLHTQADDIYKILHELFIQMKLTGYGADPNSFLIHEM</sequence>
<feature type="repeat" description="PPR" evidence="2">
    <location>
        <begin position="241"/>
        <end position="275"/>
    </location>
</feature>
<dbReference type="InterPro" id="IPR046848">
    <property type="entry name" value="E_motif"/>
</dbReference>
<dbReference type="Proteomes" id="UP001419268">
    <property type="component" value="Unassembled WGS sequence"/>
</dbReference>
<evidence type="ECO:0008006" key="5">
    <source>
        <dbReference type="Google" id="ProtNLM"/>
    </source>
</evidence>
<feature type="repeat" description="PPR" evidence="2">
    <location>
        <begin position="540"/>
        <end position="574"/>
    </location>
</feature>
<comment type="caution">
    <text evidence="3">The sequence shown here is derived from an EMBL/GenBank/DDBJ whole genome shotgun (WGS) entry which is preliminary data.</text>
</comment>
<dbReference type="Pfam" id="PF13041">
    <property type="entry name" value="PPR_2"/>
    <property type="match status" value="6"/>
</dbReference>
<dbReference type="Pfam" id="PF12854">
    <property type="entry name" value="PPR_1"/>
    <property type="match status" value="1"/>
</dbReference>
<dbReference type="GO" id="GO:0009451">
    <property type="term" value="P:RNA modification"/>
    <property type="evidence" value="ECO:0007669"/>
    <property type="project" value="InterPro"/>
</dbReference>
<dbReference type="NCBIfam" id="TIGR00756">
    <property type="entry name" value="PPR"/>
    <property type="match status" value="9"/>
</dbReference>
<protein>
    <recommendedName>
        <fullName evidence="5">Pentatricopeptide repeat-containing protein</fullName>
    </recommendedName>
</protein>
<name>A0AAP0LBI8_9MAGN</name>
<reference evidence="3 4" key="1">
    <citation type="submission" date="2024-01" db="EMBL/GenBank/DDBJ databases">
        <title>Genome assemblies of Stephania.</title>
        <authorList>
            <person name="Yang L."/>
        </authorList>
    </citation>
    <scope>NUCLEOTIDE SEQUENCE [LARGE SCALE GENOMIC DNA]</scope>
    <source>
        <strain evidence="3">JXDWG</strain>
        <tissue evidence="3">Leaf</tissue>
    </source>
</reference>
<feature type="repeat" description="PPR" evidence="2">
    <location>
        <begin position="338"/>
        <end position="372"/>
    </location>
</feature>
<dbReference type="FunFam" id="1.25.40.10:FF:000031">
    <property type="entry name" value="Pentatricopeptide repeat-containing protein mitochondrial"/>
    <property type="match status" value="1"/>
</dbReference>
<keyword evidence="4" id="KW-1185">Reference proteome</keyword>
<dbReference type="FunFam" id="1.25.40.10:FF:000227">
    <property type="entry name" value="Pentatricopeptide repeat-containing protein At3g13880"/>
    <property type="match status" value="1"/>
</dbReference>
<dbReference type="FunFam" id="1.25.40.10:FF:000381">
    <property type="entry name" value="Pentatricopeptide repeat-containing protein"/>
    <property type="match status" value="2"/>
</dbReference>
<dbReference type="Pfam" id="PF20431">
    <property type="entry name" value="E_motif"/>
    <property type="match status" value="1"/>
</dbReference>
<dbReference type="PROSITE" id="PS51375">
    <property type="entry name" value="PPR"/>
    <property type="match status" value="8"/>
</dbReference>
<dbReference type="FunFam" id="1.25.40.10:FF:000366">
    <property type="entry name" value="Pentatricopeptide (PPR) repeat-containing protein"/>
    <property type="match status" value="1"/>
</dbReference>
<proteinExistence type="predicted"/>
<evidence type="ECO:0000313" key="4">
    <source>
        <dbReference type="Proteomes" id="UP001419268"/>
    </source>
</evidence>
<feature type="repeat" description="PPR" evidence="2">
    <location>
        <begin position="779"/>
        <end position="813"/>
    </location>
</feature>
<evidence type="ECO:0000313" key="3">
    <source>
        <dbReference type="EMBL" id="KAK9166635.1"/>
    </source>
</evidence>
<feature type="repeat" description="PPR" evidence="2">
    <location>
        <begin position="140"/>
        <end position="174"/>
    </location>
</feature>
<evidence type="ECO:0000256" key="2">
    <source>
        <dbReference type="PROSITE-ProRule" id="PRU00708"/>
    </source>
</evidence>
<dbReference type="InterPro" id="IPR046960">
    <property type="entry name" value="PPR_At4g14850-like_plant"/>
</dbReference>
<dbReference type="Gene3D" id="1.25.40.10">
    <property type="entry name" value="Tetratricopeptide repeat domain"/>
    <property type="match status" value="7"/>
</dbReference>
<feature type="repeat" description="PPR" evidence="2">
    <location>
        <begin position="439"/>
        <end position="473"/>
    </location>
</feature>
<dbReference type="GO" id="GO:0003723">
    <property type="term" value="F:RNA binding"/>
    <property type="evidence" value="ECO:0007669"/>
    <property type="project" value="InterPro"/>
</dbReference>
<organism evidence="3 4">
    <name type="scientific">Stephania cephalantha</name>
    <dbReference type="NCBI Taxonomy" id="152367"/>
    <lineage>
        <taxon>Eukaryota</taxon>
        <taxon>Viridiplantae</taxon>
        <taxon>Streptophyta</taxon>
        <taxon>Embryophyta</taxon>
        <taxon>Tracheophyta</taxon>
        <taxon>Spermatophyta</taxon>
        <taxon>Magnoliopsida</taxon>
        <taxon>Ranunculales</taxon>
        <taxon>Menispermaceae</taxon>
        <taxon>Menispermoideae</taxon>
        <taxon>Cissampelideae</taxon>
        <taxon>Stephania</taxon>
    </lineage>
</organism>
<dbReference type="InterPro" id="IPR011990">
    <property type="entry name" value="TPR-like_helical_dom_sf"/>
</dbReference>